<dbReference type="Proteomes" id="UP001626536">
    <property type="component" value="Chromosome"/>
</dbReference>
<evidence type="ECO:0000313" key="2">
    <source>
        <dbReference type="EMBL" id="WOJ90015.1"/>
    </source>
</evidence>
<keyword evidence="3" id="KW-1185">Reference proteome</keyword>
<feature type="domain" description="Metallo-beta-lactamase" evidence="1">
    <location>
        <begin position="44"/>
        <end position="221"/>
    </location>
</feature>
<reference evidence="2 3" key="1">
    <citation type="submission" date="2023-10" db="EMBL/GenBank/DDBJ databases">
        <title>Novel methanotroph of the genus Methylocapsa from a subarctic wetland.</title>
        <authorList>
            <person name="Belova S.E."/>
            <person name="Oshkin I.Y."/>
            <person name="Miroshnikov K."/>
            <person name="Dedysh S.N."/>
        </authorList>
    </citation>
    <scope>NUCLEOTIDE SEQUENCE [LARGE SCALE GENOMIC DNA]</scope>
    <source>
        <strain evidence="2 3">RX1</strain>
    </source>
</reference>
<dbReference type="PANTHER" id="PTHR23131:SF0">
    <property type="entry name" value="ENDORIBONUCLEASE LACTB2"/>
    <property type="match status" value="1"/>
</dbReference>
<organism evidence="2 3">
    <name type="scientific">Methylocapsa polymorpha</name>
    <dbReference type="NCBI Taxonomy" id="3080828"/>
    <lineage>
        <taxon>Bacteria</taxon>
        <taxon>Pseudomonadati</taxon>
        <taxon>Pseudomonadota</taxon>
        <taxon>Alphaproteobacteria</taxon>
        <taxon>Hyphomicrobiales</taxon>
        <taxon>Beijerinckiaceae</taxon>
        <taxon>Methylocapsa</taxon>
    </lineage>
</organism>
<dbReference type="Gene3D" id="1.10.10.10">
    <property type="entry name" value="Winged helix-like DNA-binding domain superfamily/Winged helix DNA-binding domain"/>
    <property type="match status" value="1"/>
</dbReference>
<accession>A0ABZ0HUJ1</accession>
<dbReference type="Gene3D" id="3.60.15.10">
    <property type="entry name" value="Ribonuclease Z/Hydroxyacylglutathione hydrolase-like"/>
    <property type="match status" value="1"/>
</dbReference>
<evidence type="ECO:0000313" key="3">
    <source>
        <dbReference type="Proteomes" id="UP001626536"/>
    </source>
</evidence>
<protein>
    <submittedName>
        <fullName evidence="2">MBL fold metallo-hydrolase</fullName>
    </submittedName>
</protein>
<dbReference type="InterPro" id="IPR050662">
    <property type="entry name" value="Sec-metab_biosynth-thioest"/>
</dbReference>
<dbReference type="Pfam" id="PF17778">
    <property type="entry name" value="WHD_BLACT"/>
    <property type="match status" value="1"/>
</dbReference>
<proteinExistence type="predicted"/>
<name>A0ABZ0HUJ1_9HYPH</name>
<dbReference type="CDD" id="cd16278">
    <property type="entry name" value="metallo-hydrolase-like_MBL-fold"/>
    <property type="match status" value="1"/>
</dbReference>
<dbReference type="InterPro" id="IPR001279">
    <property type="entry name" value="Metallo-B-lactamas"/>
</dbReference>
<dbReference type="SMART" id="SM00849">
    <property type="entry name" value="Lactamase_B"/>
    <property type="match status" value="1"/>
</dbReference>
<dbReference type="InterPro" id="IPR036866">
    <property type="entry name" value="RibonucZ/Hydroxyglut_hydro"/>
</dbReference>
<evidence type="ECO:0000259" key="1">
    <source>
        <dbReference type="SMART" id="SM00849"/>
    </source>
</evidence>
<dbReference type="InterPro" id="IPR041516">
    <property type="entry name" value="LACTB2_WH"/>
</dbReference>
<dbReference type="InterPro" id="IPR036388">
    <property type="entry name" value="WH-like_DNA-bd_sf"/>
</dbReference>
<dbReference type="PANTHER" id="PTHR23131">
    <property type="entry name" value="ENDORIBONUCLEASE LACTB2"/>
    <property type="match status" value="1"/>
</dbReference>
<sequence>MNAKPQPEEISFNRSFEGRPGELVRLSPLVRRMVAGNAGPMTFTGTCTYVVGNGQAAVIDPGPDEPSHIAALLDALRGETITAILVTHTHRDHSPGARALKAATGARILGCAPYRLARDRLEGEIGRLDAANDLDHAPDAVMSEGDTVGTAEFTLACVETPGHTMNHQAFALLQEDALFSGDHVMAWSTSVVTPPDGAMRHYMASLEKLRAREDKIYWPGHGGPVTEPQRYARALAQHRRVREASILSRLAAGDRTIAAIVAHVYEGLDPALRMAAALSVFAHLEDLVERGLVKVEAPATLGAVYLPA</sequence>
<dbReference type="Pfam" id="PF00753">
    <property type="entry name" value="Lactamase_B"/>
    <property type="match status" value="1"/>
</dbReference>
<gene>
    <name evidence="2" type="ORF">RZS28_01505</name>
</gene>
<dbReference type="SUPFAM" id="SSF56281">
    <property type="entry name" value="Metallo-hydrolase/oxidoreductase"/>
    <property type="match status" value="1"/>
</dbReference>
<dbReference type="EMBL" id="CP136862">
    <property type="protein sequence ID" value="WOJ90015.1"/>
    <property type="molecule type" value="Genomic_DNA"/>
</dbReference>
<dbReference type="RefSeq" id="WP_407339459.1">
    <property type="nucleotide sequence ID" value="NZ_CP136862.1"/>
</dbReference>